<name>A0A2H0XVU4_UNCSA</name>
<evidence type="ECO:0000313" key="2">
    <source>
        <dbReference type="Proteomes" id="UP000231343"/>
    </source>
</evidence>
<gene>
    <name evidence="1" type="ORF">COT42_06385</name>
</gene>
<accession>A0A2H0XVU4</accession>
<evidence type="ECO:0000313" key="1">
    <source>
        <dbReference type="EMBL" id="PIS29054.1"/>
    </source>
</evidence>
<reference evidence="1 2" key="1">
    <citation type="submission" date="2017-09" db="EMBL/GenBank/DDBJ databases">
        <title>Depth-based differentiation of microbial function through sediment-hosted aquifers and enrichment of novel symbionts in the deep terrestrial subsurface.</title>
        <authorList>
            <person name="Probst A.J."/>
            <person name="Ladd B."/>
            <person name="Jarett J.K."/>
            <person name="Geller-Mcgrath D.E."/>
            <person name="Sieber C.M."/>
            <person name="Emerson J.B."/>
            <person name="Anantharaman K."/>
            <person name="Thomas B.C."/>
            <person name="Malmstrom R."/>
            <person name="Stieglmeier M."/>
            <person name="Klingl A."/>
            <person name="Woyke T."/>
            <person name="Ryan C.M."/>
            <person name="Banfield J.F."/>
        </authorList>
    </citation>
    <scope>NUCLEOTIDE SEQUENCE [LARGE SCALE GENOMIC DNA]</scope>
    <source>
        <strain evidence="1">CG08_land_8_20_14_0_20_45_16</strain>
    </source>
</reference>
<dbReference type="EMBL" id="PEYM01000104">
    <property type="protein sequence ID" value="PIS29054.1"/>
    <property type="molecule type" value="Genomic_DNA"/>
</dbReference>
<organism evidence="1 2">
    <name type="scientific">Candidatus Saganbacteria bacterium CG08_land_8_20_14_0_20_45_16</name>
    <dbReference type="NCBI Taxonomy" id="2014293"/>
    <lineage>
        <taxon>Bacteria</taxon>
        <taxon>Bacillati</taxon>
        <taxon>Saganbacteria</taxon>
    </lineage>
</organism>
<dbReference type="AlphaFoldDB" id="A0A2H0XVU4"/>
<proteinExistence type="predicted"/>
<protein>
    <submittedName>
        <fullName evidence="1">Uncharacterized protein</fullName>
    </submittedName>
</protein>
<comment type="caution">
    <text evidence="1">The sequence shown here is derived from an EMBL/GenBank/DDBJ whole genome shotgun (WGS) entry which is preliminary data.</text>
</comment>
<sequence>MCSNVSLGFKYERKRIKRKIKLPPLCIDYEADGSSEYCKKANLCKNATTAWEGEAIGTCRGGIYAEERERRKEKFGIGQKKEGGKNGRRR</sequence>
<dbReference type="Proteomes" id="UP000231343">
    <property type="component" value="Unassembled WGS sequence"/>
</dbReference>